<dbReference type="SUPFAM" id="SSF57884">
    <property type="entry name" value="Ada DNA repair protein, N-terminal domain (N-Ada 10)"/>
    <property type="match status" value="1"/>
</dbReference>
<protein>
    <recommendedName>
        <fullName evidence="4">Ada DNA repair metal-binding domain-containing protein</fullName>
    </recommendedName>
</protein>
<dbReference type="Proteomes" id="UP000034032">
    <property type="component" value="Unassembled WGS sequence"/>
</dbReference>
<evidence type="ECO:0008006" key="4">
    <source>
        <dbReference type="Google" id="ProtNLM"/>
    </source>
</evidence>
<comment type="caution">
    <text evidence="2">The sequence shown here is derived from an EMBL/GenBank/DDBJ whole genome shotgun (WGS) entry which is preliminary data.</text>
</comment>
<keyword evidence="1" id="KW-0472">Membrane</keyword>
<dbReference type="Gene3D" id="3.40.10.10">
    <property type="entry name" value="DNA Methylphosphotriester Repair Domain"/>
    <property type="match status" value="1"/>
</dbReference>
<proteinExistence type="predicted"/>
<evidence type="ECO:0000313" key="3">
    <source>
        <dbReference type="Proteomes" id="UP000034032"/>
    </source>
</evidence>
<keyword evidence="1" id="KW-1133">Transmembrane helix</keyword>
<accession>A0A0G1KFV5</accession>
<reference evidence="2 3" key="1">
    <citation type="journal article" date="2015" name="Nature">
        <title>rRNA introns, odd ribosomes, and small enigmatic genomes across a large radiation of phyla.</title>
        <authorList>
            <person name="Brown C.T."/>
            <person name="Hug L.A."/>
            <person name="Thomas B.C."/>
            <person name="Sharon I."/>
            <person name="Castelle C.J."/>
            <person name="Singh A."/>
            <person name="Wilkins M.J."/>
            <person name="Williams K.H."/>
            <person name="Banfield J.F."/>
        </authorList>
    </citation>
    <scope>NUCLEOTIDE SEQUENCE [LARGE SCALE GENOMIC DNA]</scope>
</reference>
<keyword evidence="1" id="KW-0812">Transmembrane</keyword>
<dbReference type="InterPro" id="IPR035451">
    <property type="entry name" value="Ada-like_dom_sf"/>
</dbReference>
<gene>
    <name evidence="2" type="ORF">UW79_C0006G0011</name>
</gene>
<dbReference type="EMBL" id="LCJR01000006">
    <property type="protein sequence ID" value="KKT82433.1"/>
    <property type="molecule type" value="Genomic_DNA"/>
</dbReference>
<name>A0A0G1KFV5_9BACT</name>
<evidence type="ECO:0000313" key="2">
    <source>
        <dbReference type="EMBL" id="KKT82433.1"/>
    </source>
</evidence>
<organism evidence="2 3">
    <name type="scientific">Candidatus Yanofskybacteria bacterium GW2011_GWA2_44_9</name>
    <dbReference type="NCBI Taxonomy" id="1619025"/>
    <lineage>
        <taxon>Bacteria</taxon>
        <taxon>Candidatus Yanofskyibacteriota</taxon>
    </lineage>
</organism>
<feature type="transmembrane region" description="Helical" evidence="1">
    <location>
        <begin position="12"/>
        <end position="33"/>
    </location>
</feature>
<dbReference type="AlphaFoldDB" id="A0A0G1KFV5"/>
<sequence>MLSKFILLVKQYQHHIFLAVCILLISVISFNLGKIGSSGKGTMKIEDNTANIYRAQSVKQEGTGERTLSTATPKPLDLRVVVSRASSSKKYHFLWCPGAKQIKEENKVFFNYDKEAEANGYTLAGNCSR</sequence>
<evidence type="ECO:0000256" key="1">
    <source>
        <dbReference type="SAM" id="Phobius"/>
    </source>
</evidence>